<gene>
    <name evidence="2" type="ORF">R0G64_05505</name>
</gene>
<evidence type="ECO:0000313" key="3">
    <source>
        <dbReference type="Proteomes" id="UP001273935"/>
    </source>
</evidence>
<accession>A0ABU3XN30</accession>
<sequence>MDNPFKKRATEYVAEPNTLLPLVSHAPLVEFFTQDGTELLEKLSIVVGTPGCGKTTIARIIEFDSLATLARDPVEINKELAIALAQLKILRDGAPSLLAYRLPMTTNFRSIWDLPYSDSIRATLLRAYVQSKAVLGWFRQLESVEEIDLEQIVIVTRSDSESARKVLKADSPREFREHARRIELAVFKVITALVAPSEQDLAEIINETYDVFEYIELFRIKGWLTGKSDEYVDLLPMAIVDDAHELHPLQFAQLRDWLKRRNIKIGRWVMCRPDVVSPEDYRDAMAKDVIEEGEHRPGTTGGRDYILKLMQPSHRNKRFIGVARDISTRYLSGINDLSRRSVKTLSSVLDHNSVTLTASQLEQLRKSVDSLQRESKLSESVISSLRARVPEKTPPDEALAAFRILLKREWNRTPQLGLLDDEPAEEPITGDRTVSPSLLEGARLQLFHEFGRPYYFGMDKLADASNNNIEQFIRLSGSLIDELIMRVVRNKKPELSAKLQHDALRKLSTKIMDEWDFPYHALVKDLIHGMASRCVERTLLPNAPLDHGANAIGIPQEEMDKVLARSERLTRVLHFAFAYKALVFVPQYKCKGRVWCLLEIGAIPSIAYGLTLRRGGFIEDTLSGLQSLLKE</sequence>
<feature type="coiled-coil region" evidence="1">
    <location>
        <begin position="354"/>
        <end position="381"/>
    </location>
</feature>
<proteinExistence type="predicted"/>
<keyword evidence="1" id="KW-0175">Coiled coil</keyword>
<comment type="caution">
    <text evidence="2">The sequence shown here is derived from an EMBL/GenBank/DDBJ whole genome shotgun (WGS) entry which is preliminary data.</text>
</comment>
<dbReference type="EMBL" id="JAWJUL010000014">
    <property type="protein sequence ID" value="MDV3438891.1"/>
    <property type="molecule type" value="Genomic_DNA"/>
</dbReference>
<dbReference type="InterPro" id="IPR027417">
    <property type="entry name" value="P-loop_NTPase"/>
</dbReference>
<evidence type="ECO:0000313" key="2">
    <source>
        <dbReference type="EMBL" id="MDV3438891.1"/>
    </source>
</evidence>
<keyword evidence="3" id="KW-1185">Reference proteome</keyword>
<dbReference type="Proteomes" id="UP001273935">
    <property type="component" value="Unassembled WGS sequence"/>
</dbReference>
<protein>
    <submittedName>
        <fullName evidence="2">Uncharacterized protein</fullName>
    </submittedName>
</protein>
<evidence type="ECO:0000256" key="1">
    <source>
        <dbReference type="SAM" id="Coils"/>
    </source>
</evidence>
<dbReference type="SUPFAM" id="SSF52540">
    <property type="entry name" value="P-loop containing nucleoside triphosphate hydrolases"/>
    <property type="match status" value="1"/>
</dbReference>
<organism evidence="2 3">
    <name type="scientific">Metapseudomonas otitidis</name>
    <dbReference type="NCBI Taxonomy" id="319939"/>
    <lineage>
        <taxon>Bacteria</taxon>
        <taxon>Pseudomonadati</taxon>
        <taxon>Pseudomonadota</taxon>
        <taxon>Gammaproteobacteria</taxon>
        <taxon>Pseudomonadales</taxon>
        <taxon>Pseudomonadaceae</taxon>
        <taxon>Metapseudomonas</taxon>
    </lineage>
</organism>
<dbReference type="RefSeq" id="WP_013715605.1">
    <property type="nucleotide sequence ID" value="NZ_BQHX01000022.1"/>
</dbReference>
<name>A0ABU3XN30_9GAMM</name>
<reference evidence="2 3" key="1">
    <citation type="submission" date="2023-10" db="EMBL/GenBank/DDBJ databases">
        <title>Pseudomonas otitidis isolated from a paediatric patient with cystic fibrosis in Chile.</title>
        <authorList>
            <person name="Amsteins-Romero L."/>
            <person name="Opazo-Capurro A."/>
            <person name="Matus-Kohler M."/>
            <person name="Gonzalez-Rocha G."/>
        </authorList>
    </citation>
    <scope>NUCLEOTIDE SEQUENCE [LARGE SCALE GENOMIC DNA]</scope>
    <source>
        <strain evidence="2 3">P-714</strain>
    </source>
</reference>